<dbReference type="GO" id="GO:0030017">
    <property type="term" value="C:sarcomere"/>
    <property type="evidence" value="ECO:0007669"/>
    <property type="project" value="UniProtKB-SubCell"/>
</dbReference>
<keyword evidence="8" id="KW-1185">Reference proteome</keyword>
<dbReference type="PANTHER" id="PTHR47633">
    <property type="entry name" value="IMMUNOGLOBULIN"/>
    <property type="match status" value="1"/>
</dbReference>
<dbReference type="InterPro" id="IPR003599">
    <property type="entry name" value="Ig_sub"/>
</dbReference>
<sequence length="145" mass="15954">PTEVAPEFSKELKAVQAQEGEQALFECKISGMPAPQVKWFKDGEELKPGDGVVIETLGDGTSRLKIDKAKVDDQGNYRVEATNNAGSMSSKAPLTVTAVEKLKLKKRLEDQKVQQGTRIRLSIEVEGKPKTVKWFKGHEEVVSST</sequence>
<evidence type="ECO:0000256" key="3">
    <source>
        <dbReference type="ARBA" id="ARBA00022490"/>
    </source>
</evidence>
<feature type="domain" description="Ig-like" evidence="7">
    <location>
        <begin position="6"/>
        <end position="95"/>
    </location>
</feature>
<dbReference type="SUPFAM" id="SSF48726">
    <property type="entry name" value="Immunoglobulin"/>
    <property type="match status" value="1"/>
</dbReference>
<evidence type="ECO:0000256" key="6">
    <source>
        <dbReference type="ARBA" id="ARBA00023319"/>
    </source>
</evidence>
<keyword evidence="3" id="KW-0963">Cytoplasm</keyword>
<dbReference type="Proteomes" id="UP000095287">
    <property type="component" value="Unplaced"/>
</dbReference>
<dbReference type="FunFam" id="2.60.40.10:FF:000345">
    <property type="entry name" value="Muscle M-line assembly protein unc-89"/>
    <property type="match status" value="1"/>
</dbReference>
<dbReference type="InterPro" id="IPR003598">
    <property type="entry name" value="Ig_sub2"/>
</dbReference>
<comment type="similarity">
    <text evidence="2">Belongs to the protein kinase superfamily. CAMK Ser/Thr protein kinase family.</text>
</comment>
<dbReference type="InterPro" id="IPR007110">
    <property type="entry name" value="Ig-like_dom"/>
</dbReference>
<evidence type="ECO:0000256" key="1">
    <source>
        <dbReference type="ARBA" id="ARBA00004204"/>
    </source>
</evidence>
<evidence type="ECO:0000256" key="2">
    <source>
        <dbReference type="ARBA" id="ARBA00006692"/>
    </source>
</evidence>
<evidence type="ECO:0000256" key="5">
    <source>
        <dbReference type="ARBA" id="ARBA00023157"/>
    </source>
</evidence>
<evidence type="ECO:0000313" key="9">
    <source>
        <dbReference type="WBParaSite" id="L893_g13394.t1"/>
    </source>
</evidence>
<dbReference type="SMART" id="SM00409">
    <property type="entry name" value="IG"/>
    <property type="match status" value="1"/>
</dbReference>
<dbReference type="AlphaFoldDB" id="A0A1I7Y7A4"/>
<keyword evidence="6" id="KW-0393">Immunoglobulin domain</keyword>
<dbReference type="InterPro" id="IPR013783">
    <property type="entry name" value="Ig-like_fold"/>
</dbReference>
<dbReference type="SMART" id="SM00408">
    <property type="entry name" value="IGc2"/>
    <property type="match status" value="1"/>
</dbReference>
<dbReference type="InterPro" id="IPR013098">
    <property type="entry name" value="Ig_I-set"/>
</dbReference>
<protein>
    <submittedName>
        <fullName evidence="9">Ig-like domain-containing protein</fullName>
    </submittedName>
</protein>
<evidence type="ECO:0000313" key="8">
    <source>
        <dbReference type="Proteomes" id="UP000095287"/>
    </source>
</evidence>
<evidence type="ECO:0000256" key="4">
    <source>
        <dbReference type="ARBA" id="ARBA00022737"/>
    </source>
</evidence>
<accession>A0A1I7Y7A4</accession>
<evidence type="ECO:0000259" key="7">
    <source>
        <dbReference type="PROSITE" id="PS50835"/>
    </source>
</evidence>
<proteinExistence type="inferred from homology"/>
<dbReference type="Gene3D" id="2.60.40.10">
    <property type="entry name" value="Immunoglobulins"/>
    <property type="match status" value="2"/>
</dbReference>
<keyword evidence="4" id="KW-0677">Repeat</keyword>
<dbReference type="InterPro" id="IPR036179">
    <property type="entry name" value="Ig-like_dom_sf"/>
</dbReference>
<reference evidence="9" key="1">
    <citation type="submission" date="2016-11" db="UniProtKB">
        <authorList>
            <consortium name="WormBaseParasite"/>
        </authorList>
    </citation>
    <scope>IDENTIFICATION</scope>
</reference>
<dbReference type="PROSITE" id="PS50835">
    <property type="entry name" value="IG_LIKE"/>
    <property type="match status" value="1"/>
</dbReference>
<dbReference type="WBParaSite" id="L893_g13394.t1">
    <property type="protein sequence ID" value="L893_g13394.t1"/>
    <property type="gene ID" value="L893_g13394"/>
</dbReference>
<organism evidence="8 9">
    <name type="scientific">Steinernema glaseri</name>
    <dbReference type="NCBI Taxonomy" id="37863"/>
    <lineage>
        <taxon>Eukaryota</taxon>
        <taxon>Metazoa</taxon>
        <taxon>Ecdysozoa</taxon>
        <taxon>Nematoda</taxon>
        <taxon>Chromadorea</taxon>
        <taxon>Rhabditida</taxon>
        <taxon>Tylenchina</taxon>
        <taxon>Panagrolaimomorpha</taxon>
        <taxon>Strongyloidoidea</taxon>
        <taxon>Steinernematidae</taxon>
        <taxon>Steinernema</taxon>
    </lineage>
</organism>
<dbReference type="Pfam" id="PF07679">
    <property type="entry name" value="I-set"/>
    <property type="match status" value="2"/>
</dbReference>
<keyword evidence="5" id="KW-1015">Disulfide bond</keyword>
<name>A0A1I7Y7A4_9BILA</name>
<comment type="subcellular location">
    <subcellularLocation>
        <location evidence="1">Cytoplasm</location>
        <location evidence="1">Myofibril</location>
        <location evidence="1">Sarcomere</location>
    </subcellularLocation>
</comment>